<evidence type="ECO:0000259" key="1">
    <source>
        <dbReference type="Pfam" id="PF07791"/>
    </source>
</evidence>
<organism evidence="2">
    <name type="scientific">Shewanella algae</name>
    <dbReference type="NCBI Taxonomy" id="38313"/>
    <lineage>
        <taxon>Bacteria</taxon>
        <taxon>Pseudomonadati</taxon>
        <taxon>Pseudomonadota</taxon>
        <taxon>Gammaproteobacteria</taxon>
        <taxon>Alteromonadales</taxon>
        <taxon>Shewanellaceae</taxon>
        <taxon>Shewanella</taxon>
    </lineage>
</organism>
<gene>
    <name evidence="2" type="ORF">D7032_12645</name>
</gene>
<dbReference type="InterPro" id="IPR012433">
    <property type="entry name" value="Imm11"/>
</dbReference>
<accession>A0A7T8ECW9</accession>
<dbReference type="Pfam" id="PF07791">
    <property type="entry name" value="Imm11"/>
    <property type="match status" value="1"/>
</dbReference>
<name>A0A7T8ECW9_9GAMM</name>
<feature type="domain" description="Immunity MXAN-0049 protein" evidence="1">
    <location>
        <begin position="61"/>
        <end position="196"/>
    </location>
</feature>
<dbReference type="RefSeq" id="WP_025011430.1">
    <property type="nucleotide sequence ID" value="NZ_CP032664.1"/>
</dbReference>
<dbReference type="GeneID" id="93809593"/>
<protein>
    <recommendedName>
        <fullName evidence="1">Immunity MXAN-0049 protein domain-containing protein</fullName>
    </recommendedName>
</protein>
<dbReference type="AlphaFoldDB" id="A0A7T8ECW9"/>
<reference evidence="2" key="1">
    <citation type="submission" date="2018-09" db="EMBL/GenBank/DDBJ databases">
        <title>Genome sequencing and analysis.</title>
        <authorList>
            <person name="Huang Y.-T."/>
        </authorList>
    </citation>
    <scope>NUCLEOTIDE SEQUENCE</scope>
    <source>
        <strain evidence="2">HIDE</strain>
    </source>
</reference>
<evidence type="ECO:0000313" key="2">
    <source>
        <dbReference type="EMBL" id="QQO84027.1"/>
    </source>
</evidence>
<sequence length="203" mass="24288">MKNYNDEYYIAFRPSGDNQTYINPDLNTAKRQYHFKQLVYGEKPLFFLNGFKGEDKNRWPLTDLFVDSAGLLINKEVKLKMDNYDIDGMQIYPSIYIDDNNVWHENYWYLGFYKELDCLDRDNSSIETFDFDDDDELLEVKKFSLDGRVLEKIAENERLIFKIANCSKSYLFFHQKVVDFIVQRKLSGVRFIKVVDFFEGKQY</sequence>
<proteinExistence type="predicted"/>
<dbReference type="EMBL" id="CP032664">
    <property type="protein sequence ID" value="QQO84027.1"/>
    <property type="molecule type" value="Genomic_DNA"/>
</dbReference>